<dbReference type="PANTHER" id="PTHR38451">
    <property type="entry name" value="TRNA (ADENINE(22)-N(1))-METHYLTRANSFERASE"/>
    <property type="match status" value="1"/>
</dbReference>
<dbReference type="Pfam" id="PF04816">
    <property type="entry name" value="TrmK"/>
    <property type="match status" value="1"/>
</dbReference>
<dbReference type="PANTHER" id="PTHR38451:SF1">
    <property type="entry name" value="TRNA (ADENINE(22)-N(1))-METHYLTRANSFERASE"/>
    <property type="match status" value="1"/>
</dbReference>
<organism evidence="1 2">
    <name type="scientific">Exiguobacterium indicum</name>
    <dbReference type="NCBI Taxonomy" id="296995"/>
    <lineage>
        <taxon>Bacteria</taxon>
        <taxon>Bacillati</taxon>
        <taxon>Bacillota</taxon>
        <taxon>Bacilli</taxon>
        <taxon>Bacillales</taxon>
        <taxon>Bacillales Family XII. Incertae Sedis</taxon>
        <taxon>Exiguobacterium</taxon>
    </lineage>
</organism>
<name>A0ABU8EHK4_9BACL</name>
<gene>
    <name evidence="1" type="ORF">SZL87_08255</name>
</gene>
<dbReference type="InterPro" id="IPR029063">
    <property type="entry name" value="SAM-dependent_MTases_sf"/>
</dbReference>
<dbReference type="Gene3D" id="3.40.50.150">
    <property type="entry name" value="Vaccinia Virus protein VP39"/>
    <property type="match status" value="1"/>
</dbReference>
<comment type="caution">
    <text evidence="1">The sequence shown here is derived from an EMBL/GenBank/DDBJ whole genome shotgun (WGS) entry which is preliminary data.</text>
</comment>
<proteinExistence type="predicted"/>
<keyword evidence="2" id="KW-1185">Reference proteome</keyword>
<dbReference type="EMBL" id="JBAWKY010000002">
    <property type="protein sequence ID" value="MEI4462410.1"/>
    <property type="molecule type" value="Genomic_DNA"/>
</dbReference>
<evidence type="ECO:0000313" key="1">
    <source>
        <dbReference type="EMBL" id="MEI4462410.1"/>
    </source>
</evidence>
<protein>
    <submittedName>
        <fullName evidence="1">tRNA (Adenine(22)-N(1))-methyltransferase TrmK</fullName>
    </submittedName>
</protein>
<accession>A0ABU8EHK4</accession>
<sequence length="239" mass="26736">MMQMNVVLDQRLQKVVSYIPQGAILADIGSDHAFVPCFCIQQQKIERAIAGEVNEGPMEAAKGQVALVGLESQIDVRLGSGLSVLKPGEATAITIAGMGGTLIASILEEGKDRLSGEERLILQPNVDAVDVRKWLLTNSYALLSEAIVEENGKIYEILVAERGDETLYSEDETTRQWELFFGPQLMRERAPEFIEKWQIEKQKREYILAQMKQGQATEVLSEKIEAIERLIQKMEEVTN</sequence>
<dbReference type="GeneID" id="90836008"/>
<dbReference type="InterPro" id="IPR006901">
    <property type="entry name" value="TrmK"/>
</dbReference>
<dbReference type="SUPFAM" id="SSF53335">
    <property type="entry name" value="S-adenosyl-L-methionine-dependent methyltransferases"/>
    <property type="match status" value="1"/>
</dbReference>
<dbReference type="PIRSF" id="PIRSF018637">
    <property type="entry name" value="TrmK"/>
    <property type="match status" value="1"/>
</dbReference>
<evidence type="ECO:0000313" key="2">
    <source>
        <dbReference type="Proteomes" id="UP001387110"/>
    </source>
</evidence>
<reference evidence="1 2" key="1">
    <citation type="submission" date="2023-12" db="EMBL/GenBank/DDBJ databases">
        <authorList>
            <person name="Easwaran N."/>
            <person name="Lazarus H.P.S."/>
        </authorList>
    </citation>
    <scope>NUCLEOTIDE SEQUENCE [LARGE SCALE GENOMIC DNA]</scope>
    <source>
        <strain evidence="1 2">VIT-2023</strain>
    </source>
</reference>
<dbReference type="RefSeq" id="WP_326937793.1">
    <property type="nucleotide sequence ID" value="NZ_FMYN01000002.1"/>
</dbReference>
<dbReference type="Proteomes" id="UP001387110">
    <property type="component" value="Unassembled WGS sequence"/>
</dbReference>
<dbReference type="Gene3D" id="1.10.287.1890">
    <property type="match status" value="1"/>
</dbReference>